<comment type="subunit">
    <text evidence="18">Monomer.</text>
</comment>
<comment type="pathway">
    <text evidence="4 17">Carbohydrate degradation; glycolysis; pyruvate from D-glyceraldehyde 3-phosphate: step 2/5.</text>
</comment>
<gene>
    <name evidence="21" type="ORF">ACAT0790_LOCUS52979</name>
</gene>
<dbReference type="CDD" id="cd03313">
    <property type="entry name" value="enolase"/>
    <property type="match status" value="1"/>
</dbReference>
<dbReference type="InterPro" id="IPR029017">
    <property type="entry name" value="Enolase-like_N"/>
</dbReference>
<comment type="similarity">
    <text evidence="6 17">Belongs to the phosphoglycerate kinase family.</text>
</comment>
<keyword evidence="8" id="KW-0963">Cytoplasm</keyword>
<dbReference type="PROSITE" id="PS00164">
    <property type="entry name" value="ENOLASE"/>
    <property type="match status" value="1"/>
</dbReference>
<evidence type="ECO:0000256" key="17">
    <source>
        <dbReference type="RuleBase" id="RU000532"/>
    </source>
</evidence>
<feature type="domain" description="Enolase N-terminal" evidence="20">
    <location>
        <begin position="431"/>
        <end position="566"/>
    </location>
</feature>
<dbReference type="EC" id="2.7.2.3" evidence="17"/>
<name>A0A7S1RUZ8_ALECA</name>
<keyword evidence="9 17" id="KW-0808">Transferase</keyword>
<evidence type="ECO:0000256" key="9">
    <source>
        <dbReference type="ARBA" id="ARBA00022679"/>
    </source>
</evidence>
<comment type="subcellular location">
    <subcellularLocation>
        <location evidence="3">Cytoplasm</location>
    </subcellularLocation>
</comment>
<keyword evidence="10" id="KW-0479">Metal-binding</keyword>
<dbReference type="CDD" id="cd00318">
    <property type="entry name" value="Phosphoglycerate_kinase"/>
    <property type="match status" value="1"/>
</dbReference>
<dbReference type="InterPro" id="IPR001576">
    <property type="entry name" value="Phosphoglycerate_kinase"/>
</dbReference>
<reference evidence="21" key="1">
    <citation type="submission" date="2021-01" db="EMBL/GenBank/DDBJ databases">
        <authorList>
            <person name="Corre E."/>
            <person name="Pelletier E."/>
            <person name="Niang G."/>
            <person name="Scheremetjew M."/>
            <person name="Finn R."/>
            <person name="Kale V."/>
            <person name="Holt S."/>
            <person name="Cochrane G."/>
            <person name="Meng A."/>
            <person name="Brown T."/>
            <person name="Cohen L."/>
        </authorList>
    </citation>
    <scope>NUCLEOTIDE SEQUENCE</scope>
    <source>
        <strain evidence="21">OF101</strain>
    </source>
</reference>
<accession>A0A7S1RUZ8</accession>
<dbReference type="GO" id="GO:0006096">
    <property type="term" value="P:glycolytic process"/>
    <property type="evidence" value="ECO:0007669"/>
    <property type="project" value="UniProtKB-UniPathway"/>
</dbReference>
<evidence type="ECO:0000256" key="4">
    <source>
        <dbReference type="ARBA" id="ARBA00004838"/>
    </source>
</evidence>
<comment type="catalytic activity">
    <reaction evidence="1 17">
        <text>(2R)-3-phosphoglycerate + ATP = (2R)-3-phospho-glyceroyl phosphate + ADP</text>
        <dbReference type="Rhea" id="RHEA:14801"/>
        <dbReference type="ChEBI" id="CHEBI:30616"/>
        <dbReference type="ChEBI" id="CHEBI:57604"/>
        <dbReference type="ChEBI" id="CHEBI:58272"/>
        <dbReference type="ChEBI" id="CHEBI:456216"/>
        <dbReference type="EC" id="2.7.2.3"/>
    </reaction>
</comment>
<dbReference type="FunFam" id="3.20.20.120:FF:000002">
    <property type="entry name" value="Enolase 1"/>
    <property type="match status" value="1"/>
</dbReference>
<dbReference type="InterPro" id="IPR036043">
    <property type="entry name" value="Phosphoglycerate_kinase_sf"/>
</dbReference>
<dbReference type="InterPro" id="IPR020811">
    <property type="entry name" value="Enolase_N"/>
</dbReference>
<dbReference type="SUPFAM" id="SSF53748">
    <property type="entry name" value="Phosphoglycerate kinase"/>
    <property type="match status" value="1"/>
</dbReference>
<evidence type="ECO:0000256" key="6">
    <source>
        <dbReference type="ARBA" id="ARBA00008982"/>
    </source>
</evidence>
<dbReference type="FunFam" id="3.40.50.1260:FF:000031">
    <property type="entry name" value="Phosphoglycerate kinase 1"/>
    <property type="match status" value="1"/>
</dbReference>
<dbReference type="SFLD" id="SFLDG00178">
    <property type="entry name" value="enolase"/>
    <property type="match status" value="1"/>
</dbReference>
<dbReference type="Pfam" id="PF00162">
    <property type="entry name" value="PGK"/>
    <property type="match status" value="1"/>
</dbReference>
<keyword evidence="15" id="KW-0324">Glycolysis</keyword>
<dbReference type="PANTHER" id="PTHR11902">
    <property type="entry name" value="ENOLASE"/>
    <property type="match status" value="1"/>
</dbReference>
<dbReference type="EMBL" id="HBGE01088952">
    <property type="protein sequence ID" value="CAD9176210.1"/>
    <property type="molecule type" value="Transcribed_RNA"/>
</dbReference>
<evidence type="ECO:0000256" key="11">
    <source>
        <dbReference type="ARBA" id="ARBA00022741"/>
    </source>
</evidence>
<evidence type="ECO:0000256" key="7">
    <source>
        <dbReference type="ARBA" id="ARBA00009604"/>
    </source>
</evidence>
<evidence type="ECO:0000256" key="10">
    <source>
        <dbReference type="ARBA" id="ARBA00022723"/>
    </source>
</evidence>
<evidence type="ECO:0000256" key="18">
    <source>
        <dbReference type="RuleBase" id="RU000696"/>
    </source>
</evidence>
<dbReference type="Gene3D" id="3.20.20.120">
    <property type="entry name" value="Enolase-like C-terminal domain"/>
    <property type="match status" value="1"/>
</dbReference>
<evidence type="ECO:0000256" key="14">
    <source>
        <dbReference type="ARBA" id="ARBA00022842"/>
    </source>
</evidence>
<dbReference type="InterPro" id="IPR020809">
    <property type="entry name" value="Enolase_CS"/>
</dbReference>
<dbReference type="GO" id="GO:0004618">
    <property type="term" value="F:phosphoglycerate kinase activity"/>
    <property type="evidence" value="ECO:0007669"/>
    <property type="project" value="UniProtKB-EC"/>
</dbReference>
<dbReference type="InterPro" id="IPR020810">
    <property type="entry name" value="Enolase_C"/>
</dbReference>
<dbReference type="AlphaFoldDB" id="A0A7S1RUZ8"/>
<evidence type="ECO:0000259" key="19">
    <source>
        <dbReference type="SMART" id="SM01192"/>
    </source>
</evidence>
<dbReference type="GO" id="GO:0000287">
    <property type="term" value="F:magnesium ion binding"/>
    <property type="evidence" value="ECO:0007669"/>
    <property type="project" value="InterPro"/>
</dbReference>
<dbReference type="GO" id="GO:0000015">
    <property type="term" value="C:phosphopyruvate hydratase complex"/>
    <property type="evidence" value="ECO:0007669"/>
    <property type="project" value="InterPro"/>
</dbReference>
<organism evidence="21">
    <name type="scientific">Alexandrium catenella</name>
    <name type="common">Red tide dinoflagellate</name>
    <name type="synonym">Gonyaulax catenella</name>
    <dbReference type="NCBI Taxonomy" id="2925"/>
    <lineage>
        <taxon>Eukaryota</taxon>
        <taxon>Sar</taxon>
        <taxon>Alveolata</taxon>
        <taxon>Dinophyceae</taxon>
        <taxon>Gonyaulacales</taxon>
        <taxon>Pyrocystaceae</taxon>
        <taxon>Alexandrium</taxon>
    </lineage>
</organism>
<dbReference type="InterPro" id="IPR015824">
    <property type="entry name" value="Phosphoglycerate_kinase_N"/>
</dbReference>
<evidence type="ECO:0000256" key="13">
    <source>
        <dbReference type="ARBA" id="ARBA00022840"/>
    </source>
</evidence>
<dbReference type="SFLD" id="SFLDS00001">
    <property type="entry name" value="Enolase"/>
    <property type="match status" value="1"/>
</dbReference>
<evidence type="ECO:0000256" key="3">
    <source>
        <dbReference type="ARBA" id="ARBA00004496"/>
    </source>
</evidence>
<dbReference type="PANTHER" id="PTHR11902:SF1">
    <property type="entry name" value="ENOLASE"/>
    <property type="match status" value="1"/>
</dbReference>
<evidence type="ECO:0000259" key="20">
    <source>
        <dbReference type="SMART" id="SM01193"/>
    </source>
</evidence>
<keyword evidence="16" id="KW-0456">Lyase</keyword>
<evidence type="ECO:0000256" key="12">
    <source>
        <dbReference type="ARBA" id="ARBA00022777"/>
    </source>
</evidence>
<dbReference type="NCBIfam" id="TIGR01060">
    <property type="entry name" value="eno"/>
    <property type="match status" value="1"/>
</dbReference>
<dbReference type="Pfam" id="PF03952">
    <property type="entry name" value="Enolase_N"/>
    <property type="match status" value="1"/>
</dbReference>
<feature type="domain" description="Enolase C-terminal TIM barrel" evidence="19">
    <location>
        <begin position="576"/>
        <end position="870"/>
    </location>
</feature>
<dbReference type="FunFam" id="3.40.50.1260:FF:000019">
    <property type="entry name" value="Phosphoglycerate kinase 1"/>
    <property type="match status" value="1"/>
</dbReference>
<dbReference type="Gene3D" id="3.40.50.1260">
    <property type="entry name" value="Phosphoglycerate kinase, N-terminal domain"/>
    <property type="match status" value="2"/>
</dbReference>
<evidence type="ECO:0000256" key="15">
    <source>
        <dbReference type="ARBA" id="ARBA00023152"/>
    </source>
</evidence>
<proteinExistence type="inferred from homology"/>
<protein>
    <recommendedName>
        <fullName evidence="17">Phosphoglycerate kinase</fullName>
        <ecNumber evidence="17">2.7.2.3</ecNumber>
    </recommendedName>
</protein>
<evidence type="ECO:0000313" key="21">
    <source>
        <dbReference type="EMBL" id="CAD9176210.1"/>
    </source>
</evidence>
<dbReference type="InterPro" id="IPR036849">
    <property type="entry name" value="Enolase-like_C_sf"/>
</dbReference>
<dbReference type="GO" id="GO:0005524">
    <property type="term" value="F:ATP binding"/>
    <property type="evidence" value="ECO:0007669"/>
    <property type="project" value="UniProtKB-KW"/>
</dbReference>
<keyword evidence="13" id="KW-0067">ATP-binding</keyword>
<keyword evidence="14" id="KW-0460">Magnesium</keyword>
<comment type="similarity">
    <text evidence="7">Belongs to the enolase family.</text>
</comment>
<dbReference type="SFLD" id="SFLDF00002">
    <property type="entry name" value="enolase"/>
    <property type="match status" value="1"/>
</dbReference>
<keyword evidence="12 17" id="KW-0418">Kinase</keyword>
<sequence length="870" mass="93005">MGLNKLKIDAVDVAGKRVFIRVDFNVPQDKKDPSVITNTQRIDAALPTVKYCLDKGAKSVVLCSHLGRPDGSAVEKYSLAPVAKCLEGKIGKPVIFLKDCVGPDVEAACANPAPGSVILLENCRFHVEEEGKGVDKDGNKIKADKEAVKTFRASIAKLADIYCSDAFGTAHRGHSSMVGEGYSVKCSGFLVAKELDAFAKVLDNPQRPFCAILGGAKVTDKIQLIKNLLDKVNIMIIGGGMAFTFLKVLHGTEIGKSLYDEEGAKIVQEIMEKAKAKGVEIVLPVDFVCSSEFGEGGEIKEATLESGVPAGFMGLDCGPKSIVKNDEAIAKSKTIIWNGPMGVFEMAKFEAGTKSMMAKVVEVTKSGTITVIGGGDTATACKKYDTEDKVTHCSTGGGASLELLEGKELPGVAALDDAPAKAGGGGGSSKITSVMAREIFDSRGNPTVEVDLCTETALFRAAVPSGASTGIYEALELRDNDKNRLLGKGVLTAVKNVNELIAPKLIGMDVTEQTKIDKVMVEELDGSKNEWGWSKAKLGANAILAVSMAVCRAGAAASEVPLYQYIAQLSGKPTDKFVMPVPSFNVINGGSHAGNRLACQEFMILPVGASSFKDAMVIGAEIYHTLKTVIKKKYGQDACNVGDEGGFAPNVQDNNEALDVLMDAIKKSGHEGKVKIGTDVAASEFYKADTKTYDLDFKNPNSSSDMKKTAKELCEYYKGWLSKYPFVSIEDPFDQDDWDAYKMFMDEVGKTQQIVGDDLLVTNPNRIKKALEVGACNALLLKVNQIGSITEAIEAATMSQKAGWGVMVSHRSGETEDSFIADLVVGLRTGQIKTGAPCRSERLAKYNQLIRIEEELGPLCSFAGESFRSP</sequence>
<dbReference type="SUPFAM" id="SSF54826">
    <property type="entry name" value="Enolase N-terminal domain-like"/>
    <property type="match status" value="1"/>
</dbReference>
<evidence type="ECO:0000256" key="5">
    <source>
        <dbReference type="ARBA" id="ARBA00005031"/>
    </source>
</evidence>
<dbReference type="UniPathway" id="UPA00109">
    <property type="reaction ID" value="UER00185"/>
</dbReference>
<dbReference type="PROSITE" id="PS00111">
    <property type="entry name" value="PGLYCERATE_KINASE"/>
    <property type="match status" value="1"/>
</dbReference>
<comment type="cofactor">
    <cofactor evidence="2">
        <name>Mg(2+)</name>
        <dbReference type="ChEBI" id="CHEBI:18420"/>
    </cofactor>
</comment>
<evidence type="ECO:0000256" key="2">
    <source>
        <dbReference type="ARBA" id="ARBA00001946"/>
    </source>
</evidence>
<dbReference type="SMART" id="SM01192">
    <property type="entry name" value="Enolase_C"/>
    <property type="match status" value="1"/>
</dbReference>
<dbReference type="SMART" id="SM01193">
    <property type="entry name" value="Enolase_N"/>
    <property type="match status" value="1"/>
</dbReference>
<evidence type="ECO:0000256" key="1">
    <source>
        <dbReference type="ARBA" id="ARBA00000642"/>
    </source>
</evidence>
<dbReference type="GO" id="GO:0004634">
    <property type="term" value="F:phosphopyruvate hydratase activity"/>
    <property type="evidence" value="ECO:0007669"/>
    <property type="project" value="InterPro"/>
</dbReference>
<dbReference type="HAMAP" id="MF_00318">
    <property type="entry name" value="Enolase"/>
    <property type="match status" value="1"/>
</dbReference>
<dbReference type="FunFam" id="3.30.390.10:FF:000001">
    <property type="entry name" value="Enolase"/>
    <property type="match status" value="1"/>
</dbReference>
<dbReference type="Pfam" id="PF00113">
    <property type="entry name" value="Enolase_C"/>
    <property type="match status" value="1"/>
</dbReference>
<keyword evidence="11" id="KW-0547">Nucleotide-binding</keyword>
<dbReference type="PRINTS" id="PR00477">
    <property type="entry name" value="PHGLYCKINASE"/>
</dbReference>
<dbReference type="Gene3D" id="3.30.390.10">
    <property type="entry name" value="Enolase-like, N-terminal domain"/>
    <property type="match status" value="1"/>
</dbReference>
<dbReference type="InterPro" id="IPR000941">
    <property type="entry name" value="Enolase"/>
</dbReference>
<dbReference type="SUPFAM" id="SSF51604">
    <property type="entry name" value="Enolase C-terminal domain-like"/>
    <property type="match status" value="1"/>
</dbReference>
<comment type="pathway">
    <text evidence="5">Carbohydrate degradation; glycolysis; pyruvate from D-glyceraldehyde 3-phosphate: step 4/5.</text>
</comment>
<evidence type="ECO:0000256" key="16">
    <source>
        <dbReference type="ARBA" id="ARBA00023239"/>
    </source>
</evidence>
<dbReference type="InterPro" id="IPR015911">
    <property type="entry name" value="Phosphoglycerate_kinase_CS"/>
</dbReference>
<evidence type="ECO:0000256" key="8">
    <source>
        <dbReference type="ARBA" id="ARBA00022490"/>
    </source>
</evidence>
<dbReference type="HAMAP" id="MF_00145">
    <property type="entry name" value="Phosphoglyc_kinase"/>
    <property type="match status" value="1"/>
</dbReference>